<dbReference type="InterPro" id="IPR036869">
    <property type="entry name" value="J_dom_sf"/>
</dbReference>
<dbReference type="CDD" id="cd07316">
    <property type="entry name" value="terB_like_DjlA"/>
    <property type="match status" value="1"/>
</dbReference>
<sequence length="242" mass="26232">MSIWGKIVGAAAGLAMGGPIGALLGAVAGHAVDWYRDQPPADGDATQHIAFTIGVIALGAKMAKADGAVTAEEVSAFRRVFRVPPEEEANVERLFNLARRDSAGFEPYARQLAGMFKDRPEVLEELLQCLFTIAKADGDVKPAEVDYLRAVAGLFGLATADFHRLCAEECAGCDVDPYGVLGVERQIDDESLKAAYRRLIREHHPDRLIARGVPADFIAVATDKMARINAAYDIIRRERKLA</sequence>
<dbReference type="EMBL" id="JANX01000290">
    <property type="protein sequence ID" value="KGM32610.1"/>
    <property type="molecule type" value="Genomic_DNA"/>
</dbReference>
<protein>
    <submittedName>
        <fullName evidence="2">Molecular chaperone DnaJ</fullName>
    </submittedName>
</protein>
<dbReference type="RefSeq" id="WP_034842726.1">
    <property type="nucleotide sequence ID" value="NZ_JANX01000290.1"/>
</dbReference>
<dbReference type="Pfam" id="PF05099">
    <property type="entry name" value="TerB"/>
    <property type="match status" value="1"/>
</dbReference>
<dbReference type="PROSITE" id="PS50076">
    <property type="entry name" value="DNAJ_2"/>
    <property type="match status" value="1"/>
</dbReference>
<evidence type="ECO:0000313" key="3">
    <source>
        <dbReference type="Proteomes" id="UP000029995"/>
    </source>
</evidence>
<dbReference type="CDD" id="cd06257">
    <property type="entry name" value="DnaJ"/>
    <property type="match status" value="1"/>
</dbReference>
<accession>A0A0A0D3K2</accession>
<dbReference type="PRINTS" id="PR00625">
    <property type="entry name" value="JDOMAIN"/>
</dbReference>
<dbReference type="AlphaFoldDB" id="A0A0A0D3K2"/>
<name>A0A0A0D3K2_9PROT</name>
<dbReference type="SUPFAM" id="SSF46565">
    <property type="entry name" value="Chaperone J-domain"/>
    <property type="match status" value="1"/>
</dbReference>
<comment type="caution">
    <text evidence="2">The sequence shown here is derived from an EMBL/GenBank/DDBJ whole genome shotgun (WGS) entry which is preliminary data.</text>
</comment>
<gene>
    <name evidence="2" type="ORF">P409_20420</name>
</gene>
<dbReference type="OrthoDB" id="9782583at2"/>
<dbReference type="SUPFAM" id="SSF158682">
    <property type="entry name" value="TerB-like"/>
    <property type="match status" value="1"/>
</dbReference>
<evidence type="ECO:0000313" key="2">
    <source>
        <dbReference type="EMBL" id="KGM32610.1"/>
    </source>
</evidence>
<dbReference type="InterPro" id="IPR050817">
    <property type="entry name" value="DjlA_DnaK_co-chaperone"/>
</dbReference>
<dbReference type="InterPro" id="IPR029024">
    <property type="entry name" value="TerB-like"/>
</dbReference>
<organism evidence="2 3">
    <name type="scientific">Inquilinus limosus MP06</name>
    <dbReference type="NCBI Taxonomy" id="1398085"/>
    <lineage>
        <taxon>Bacteria</taxon>
        <taxon>Pseudomonadati</taxon>
        <taxon>Pseudomonadota</taxon>
        <taxon>Alphaproteobacteria</taxon>
        <taxon>Rhodospirillales</taxon>
        <taxon>Rhodospirillaceae</taxon>
        <taxon>Inquilinus</taxon>
    </lineage>
</organism>
<dbReference type="Proteomes" id="UP000029995">
    <property type="component" value="Unassembled WGS sequence"/>
</dbReference>
<reference evidence="2 3" key="1">
    <citation type="submission" date="2014-01" db="EMBL/GenBank/DDBJ databases">
        <title>Genome sequence determination for a cystic fibrosis isolate, Inquilinus limosus.</title>
        <authorList>
            <person name="Pino M."/>
            <person name="Di Conza J."/>
            <person name="Gutkind G."/>
        </authorList>
    </citation>
    <scope>NUCLEOTIDE SEQUENCE [LARGE SCALE GENOMIC DNA]</scope>
    <source>
        <strain evidence="2 3">MP06</strain>
    </source>
</reference>
<evidence type="ECO:0000259" key="1">
    <source>
        <dbReference type="PROSITE" id="PS50076"/>
    </source>
</evidence>
<dbReference type="Gene3D" id="1.10.287.110">
    <property type="entry name" value="DnaJ domain"/>
    <property type="match status" value="1"/>
</dbReference>
<dbReference type="InterPro" id="IPR001623">
    <property type="entry name" value="DnaJ_domain"/>
</dbReference>
<dbReference type="Gene3D" id="1.10.3680.10">
    <property type="entry name" value="TerB-like"/>
    <property type="match status" value="1"/>
</dbReference>
<dbReference type="Pfam" id="PF00226">
    <property type="entry name" value="DnaJ"/>
    <property type="match status" value="1"/>
</dbReference>
<dbReference type="PANTHER" id="PTHR24074">
    <property type="entry name" value="CO-CHAPERONE PROTEIN DJLA"/>
    <property type="match status" value="1"/>
</dbReference>
<dbReference type="SMART" id="SM00271">
    <property type="entry name" value="DnaJ"/>
    <property type="match status" value="1"/>
</dbReference>
<dbReference type="InterPro" id="IPR007791">
    <property type="entry name" value="DjlA_N"/>
</dbReference>
<feature type="domain" description="J" evidence="1">
    <location>
        <begin position="176"/>
        <end position="240"/>
    </location>
</feature>
<proteinExistence type="predicted"/>